<name>A0A484BGP8_DRONA</name>
<comment type="caution">
    <text evidence="2">The sequence shown here is derived from an EMBL/GenBank/DDBJ whole genome shotgun (WGS) entry which is preliminary data.</text>
</comment>
<proteinExistence type="predicted"/>
<reference evidence="2 3" key="1">
    <citation type="journal article" date="2019" name="J. Hered.">
        <title>An Improved Genome Assembly for Drosophila navojoa, the Basal Species in the mojavensis Cluster.</title>
        <authorList>
            <person name="Vanderlinde T."/>
            <person name="Dupim E.G."/>
            <person name="Nazario-Yepiz N.O."/>
            <person name="Carvalho A.B."/>
        </authorList>
    </citation>
    <scope>NUCLEOTIDE SEQUENCE [LARGE SCALE GENOMIC DNA]</scope>
    <source>
        <strain evidence="2">Navoj_Jal97</strain>
        <tissue evidence="2">Whole organism</tissue>
    </source>
</reference>
<gene>
    <name evidence="2" type="ORF">AWZ03_006160</name>
</gene>
<evidence type="ECO:0000256" key="1">
    <source>
        <dbReference type="SAM" id="MobiDB-lite"/>
    </source>
</evidence>
<dbReference type="AlphaFoldDB" id="A0A484BGP8"/>
<sequence>MRTESAMEAAEGHQLLRTDDVDATSQPKIDAASRLCPEHTETPALRSDRTGADIDADDSVLRYSLKGSPPELYSPKKEFIYTHALVEKQHAQCRVVPVVPVASSSELDRQHGHMRINGIIEPKHFALHIKWRRAAAEAPRRTAPSVFIC</sequence>
<protein>
    <submittedName>
        <fullName evidence="2">Uncharacterized protein</fullName>
    </submittedName>
</protein>
<feature type="region of interest" description="Disordered" evidence="1">
    <location>
        <begin position="1"/>
        <end position="27"/>
    </location>
</feature>
<evidence type="ECO:0000313" key="2">
    <source>
        <dbReference type="EMBL" id="TDG47432.1"/>
    </source>
</evidence>
<accession>A0A484BGP8</accession>
<feature type="compositionally biased region" description="Basic and acidic residues" evidence="1">
    <location>
        <begin position="1"/>
        <end position="20"/>
    </location>
</feature>
<evidence type="ECO:0000313" key="3">
    <source>
        <dbReference type="Proteomes" id="UP000295192"/>
    </source>
</evidence>
<keyword evidence="3" id="KW-1185">Reference proteome</keyword>
<dbReference type="EMBL" id="LSRL02000044">
    <property type="protein sequence ID" value="TDG47432.1"/>
    <property type="molecule type" value="Genomic_DNA"/>
</dbReference>
<organism evidence="2 3">
    <name type="scientific">Drosophila navojoa</name>
    <name type="common">Fruit fly</name>
    <dbReference type="NCBI Taxonomy" id="7232"/>
    <lineage>
        <taxon>Eukaryota</taxon>
        <taxon>Metazoa</taxon>
        <taxon>Ecdysozoa</taxon>
        <taxon>Arthropoda</taxon>
        <taxon>Hexapoda</taxon>
        <taxon>Insecta</taxon>
        <taxon>Pterygota</taxon>
        <taxon>Neoptera</taxon>
        <taxon>Endopterygota</taxon>
        <taxon>Diptera</taxon>
        <taxon>Brachycera</taxon>
        <taxon>Muscomorpha</taxon>
        <taxon>Ephydroidea</taxon>
        <taxon>Drosophilidae</taxon>
        <taxon>Drosophila</taxon>
    </lineage>
</organism>
<dbReference type="Proteomes" id="UP000295192">
    <property type="component" value="Unassembled WGS sequence"/>
</dbReference>
<dbReference type="OrthoDB" id="5855429at2759"/>